<name>A0ABR1R7V5_9PEZI</name>
<comment type="caution">
    <text evidence="2">The sequence shown here is derived from an EMBL/GenBank/DDBJ whole genome shotgun (WGS) entry which is preliminary data.</text>
</comment>
<reference evidence="2 3" key="1">
    <citation type="submission" date="2023-01" db="EMBL/GenBank/DDBJ databases">
        <title>Analysis of 21 Apiospora genomes using comparative genomics revels a genus with tremendous synthesis potential of carbohydrate active enzymes and secondary metabolites.</title>
        <authorList>
            <person name="Sorensen T."/>
        </authorList>
    </citation>
    <scope>NUCLEOTIDE SEQUENCE [LARGE SCALE GENOMIC DNA]</scope>
    <source>
        <strain evidence="2 3">CBS 20057</strain>
    </source>
</reference>
<dbReference type="InterPro" id="IPR012675">
    <property type="entry name" value="Beta-grasp_dom_sf"/>
</dbReference>
<gene>
    <name evidence="2" type="ORF">PG991_013814</name>
</gene>
<evidence type="ECO:0000256" key="1">
    <source>
        <dbReference type="SAM" id="MobiDB-lite"/>
    </source>
</evidence>
<proteinExistence type="predicted"/>
<keyword evidence="3" id="KW-1185">Reference proteome</keyword>
<organism evidence="2 3">
    <name type="scientific">Apiospora marii</name>
    <dbReference type="NCBI Taxonomy" id="335849"/>
    <lineage>
        <taxon>Eukaryota</taxon>
        <taxon>Fungi</taxon>
        <taxon>Dikarya</taxon>
        <taxon>Ascomycota</taxon>
        <taxon>Pezizomycotina</taxon>
        <taxon>Sordariomycetes</taxon>
        <taxon>Xylariomycetidae</taxon>
        <taxon>Amphisphaeriales</taxon>
        <taxon>Apiosporaceae</taxon>
        <taxon>Apiospora</taxon>
    </lineage>
</organism>
<accession>A0ABR1R7V5</accession>
<dbReference type="EMBL" id="JAQQWI010000018">
    <property type="protein sequence ID" value="KAK8001592.1"/>
    <property type="molecule type" value="Genomic_DNA"/>
</dbReference>
<sequence length="115" mass="12183">MAATSRSFAPALRCLNAPSKLIASSELSSRSLFSSRSRLPSPHTVPRIQHNAASTPRPHNAPQARLHVTFIDKDNSEHTLEVSAGDNLLDIAQANDLEMEGAWAAAAPAAPAMSS</sequence>
<evidence type="ECO:0000313" key="2">
    <source>
        <dbReference type="EMBL" id="KAK8001592.1"/>
    </source>
</evidence>
<dbReference type="Proteomes" id="UP001396898">
    <property type="component" value="Unassembled WGS sequence"/>
</dbReference>
<feature type="region of interest" description="Disordered" evidence="1">
    <location>
        <begin position="26"/>
        <end position="62"/>
    </location>
</feature>
<dbReference type="SUPFAM" id="SSF54292">
    <property type="entry name" value="2Fe-2S ferredoxin-like"/>
    <property type="match status" value="1"/>
</dbReference>
<evidence type="ECO:0000313" key="3">
    <source>
        <dbReference type="Proteomes" id="UP001396898"/>
    </source>
</evidence>
<dbReference type="Gene3D" id="3.10.20.30">
    <property type="match status" value="1"/>
</dbReference>
<feature type="compositionally biased region" description="Low complexity" evidence="1">
    <location>
        <begin position="26"/>
        <end position="42"/>
    </location>
</feature>
<protein>
    <submittedName>
        <fullName evidence="2">Adrenodoxin-like protein- mitochondrial</fullName>
    </submittedName>
</protein>
<dbReference type="InterPro" id="IPR036010">
    <property type="entry name" value="2Fe-2S_ferredoxin-like_sf"/>
</dbReference>